<keyword evidence="1" id="KW-0732">Signal</keyword>
<evidence type="ECO:0000313" key="2">
    <source>
        <dbReference type="EMBL" id="KAG0568359.1"/>
    </source>
</evidence>
<evidence type="ECO:0000256" key="1">
    <source>
        <dbReference type="SAM" id="SignalP"/>
    </source>
</evidence>
<proteinExistence type="predicted"/>
<keyword evidence="3" id="KW-1185">Reference proteome</keyword>
<comment type="caution">
    <text evidence="2">The sequence shown here is derived from an EMBL/GenBank/DDBJ whole genome shotgun (WGS) entry which is preliminary data.</text>
</comment>
<dbReference type="EMBL" id="CM026427">
    <property type="protein sequence ID" value="KAG0568359.1"/>
    <property type="molecule type" value="Genomic_DNA"/>
</dbReference>
<evidence type="ECO:0000313" key="3">
    <source>
        <dbReference type="Proteomes" id="UP000822688"/>
    </source>
</evidence>
<dbReference type="Proteomes" id="UP000822688">
    <property type="component" value="Chromosome 6"/>
</dbReference>
<feature type="signal peptide" evidence="1">
    <location>
        <begin position="1"/>
        <end position="22"/>
    </location>
</feature>
<reference evidence="2 3" key="1">
    <citation type="submission" date="2020-06" db="EMBL/GenBank/DDBJ databases">
        <title>WGS assembly of Ceratodon purpureus strain R40.</title>
        <authorList>
            <person name="Carey S.B."/>
            <person name="Jenkins J."/>
            <person name="Shu S."/>
            <person name="Lovell J.T."/>
            <person name="Sreedasyam A."/>
            <person name="Maumus F."/>
            <person name="Tiley G.P."/>
            <person name="Fernandez-Pozo N."/>
            <person name="Barry K."/>
            <person name="Chen C."/>
            <person name="Wang M."/>
            <person name="Lipzen A."/>
            <person name="Daum C."/>
            <person name="Saski C.A."/>
            <person name="Payton A.C."/>
            <person name="Mcbreen J.C."/>
            <person name="Conrad R.E."/>
            <person name="Kollar L.M."/>
            <person name="Olsson S."/>
            <person name="Huttunen S."/>
            <person name="Landis J.B."/>
            <person name="Wickett N.J."/>
            <person name="Johnson M.G."/>
            <person name="Rensing S.A."/>
            <person name="Grimwood J."/>
            <person name="Schmutz J."/>
            <person name="Mcdaniel S.F."/>
        </authorList>
    </citation>
    <scope>NUCLEOTIDE SEQUENCE [LARGE SCALE GENOMIC DNA]</scope>
    <source>
        <strain evidence="2 3">R40</strain>
    </source>
</reference>
<feature type="chain" id="PRO_5035818605" description="Secreted protein" evidence="1">
    <location>
        <begin position="23"/>
        <end position="97"/>
    </location>
</feature>
<accession>A0A8T0HDZ2</accession>
<dbReference type="AlphaFoldDB" id="A0A8T0HDZ2"/>
<protein>
    <recommendedName>
        <fullName evidence="4">Secreted protein</fullName>
    </recommendedName>
</protein>
<organism evidence="2 3">
    <name type="scientific">Ceratodon purpureus</name>
    <name type="common">Fire moss</name>
    <name type="synonym">Dicranum purpureum</name>
    <dbReference type="NCBI Taxonomy" id="3225"/>
    <lineage>
        <taxon>Eukaryota</taxon>
        <taxon>Viridiplantae</taxon>
        <taxon>Streptophyta</taxon>
        <taxon>Embryophyta</taxon>
        <taxon>Bryophyta</taxon>
        <taxon>Bryophytina</taxon>
        <taxon>Bryopsida</taxon>
        <taxon>Dicranidae</taxon>
        <taxon>Pseudoditrichales</taxon>
        <taxon>Ditrichaceae</taxon>
        <taxon>Ceratodon</taxon>
    </lineage>
</organism>
<name>A0A8T0HDZ2_CERPU</name>
<sequence>MLCAITYARLLLLAGCDDLADGMILWTREANRGCCSKRADQLDRELAQEQCSTLPPCFNTSIEGIRVGYSVLVHSLPLGLRPAGTWCHVIRARLLVI</sequence>
<evidence type="ECO:0008006" key="4">
    <source>
        <dbReference type="Google" id="ProtNLM"/>
    </source>
</evidence>
<gene>
    <name evidence="2" type="ORF">KC19_6G013900</name>
</gene>